<dbReference type="PANTHER" id="PTHR46169:SF15">
    <property type="entry name" value="INNER CENTROMERE PROTEIN A-LIKE ISOFORM X1-RELATED"/>
    <property type="match status" value="1"/>
</dbReference>
<sequence length="216" mass="24379">MPTTTELEKLKKLEAVLEHCRYVSELLGGEKFVSCSVVLPALCHLLQVMEVTEDDPAYMIKFKGTLAADMEGRKEKTNITWLRVATALDPRFKDLKCLSKPDRAEVWGTVRALLREREMERPAQPDNQVTSAPPTKKPNLMLAHESSSDKEEDSTEQCLERYKAEPLTGIDDCPQEWWSTHEGAHSEMARLARKYLATPATSVPPERLFSLSGHVV</sequence>
<dbReference type="InterPro" id="IPR008906">
    <property type="entry name" value="HATC_C_dom"/>
</dbReference>
<proteinExistence type="predicted"/>
<name>A0A6A4RQN0_SCOMX</name>
<dbReference type="PANTHER" id="PTHR46169">
    <property type="entry name" value="DNA REPLICATION-RELATED ELEMENT FACTOR, ISOFORM A"/>
    <property type="match status" value="1"/>
</dbReference>
<evidence type="ECO:0000313" key="4">
    <source>
        <dbReference type="Proteomes" id="UP000438429"/>
    </source>
</evidence>
<dbReference type="EMBL" id="VEVO01000020">
    <property type="protein sequence ID" value="KAF0024956.1"/>
    <property type="molecule type" value="Genomic_DNA"/>
</dbReference>
<evidence type="ECO:0000313" key="3">
    <source>
        <dbReference type="EMBL" id="KAF0024956.1"/>
    </source>
</evidence>
<dbReference type="GO" id="GO:0046983">
    <property type="term" value="F:protein dimerization activity"/>
    <property type="evidence" value="ECO:0007669"/>
    <property type="project" value="InterPro"/>
</dbReference>
<evidence type="ECO:0000259" key="2">
    <source>
        <dbReference type="Pfam" id="PF05699"/>
    </source>
</evidence>
<feature type="region of interest" description="Disordered" evidence="1">
    <location>
        <begin position="117"/>
        <end position="157"/>
    </location>
</feature>
<dbReference type="GO" id="GO:0006357">
    <property type="term" value="P:regulation of transcription by RNA polymerase II"/>
    <property type="evidence" value="ECO:0007669"/>
    <property type="project" value="TreeGrafter"/>
</dbReference>
<dbReference type="InterPro" id="IPR052717">
    <property type="entry name" value="Vacuolar_transposase_reg"/>
</dbReference>
<dbReference type="GO" id="GO:0005634">
    <property type="term" value="C:nucleus"/>
    <property type="evidence" value="ECO:0007669"/>
    <property type="project" value="TreeGrafter"/>
</dbReference>
<accession>A0A6A4RQN0</accession>
<organism evidence="3 4">
    <name type="scientific">Scophthalmus maximus</name>
    <name type="common">Turbot</name>
    <name type="synonym">Psetta maxima</name>
    <dbReference type="NCBI Taxonomy" id="52904"/>
    <lineage>
        <taxon>Eukaryota</taxon>
        <taxon>Metazoa</taxon>
        <taxon>Chordata</taxon>
        <taxon>Craniata</taxon>
        <taxon>Vertebrata</taxon>
        <taxon>Euteleostomi</taxon>
        <taxon>Actinopterygii</taxon>
        <taxon>Neopterygii</taxon>
        <taxon>Teleostei</taxon>
        <taxon>Neoteleostei</taxon>
        <taxon>Acanthomorphata</taxon>
        <taxon>Carangaria</taxon>
        <taxon>Pleuronectiformes</taxon>
        <taxon>Pleuronectoidei</taxon>
        <taxon>Scophthalmidae</taxon>
        <taxon>Scophthalmus</taxon>
    </lineage>
</organism>
<comment type="caution">
    <text evidence="3">The sequence shown here is derived from an EMBL/GenBank/DDBJ whole genome shotgun (WGS) entry which is preliminary data.</text>
</comment>
<protein>
    <recommendedName>
        <fullName evidence="2">HAT C-terminal dimerisation domain-containing protein</fullName>
    </recommendedName>
</protein>
<dbReference type="InterPro" id="IPR012337">
    <property type="entry name" value="RNaseH-like_sf"/>
</dbReference>
<dbReference type="Pfam" id="PF05699">
    <property type="entry name" value="Dimer_Tnp_hAT"/>
    <property type="match status" value="1"/>
</dbReference>
<feature type="domain" description="HAT C-terminal dimerisation" evidence="2">
    <location>
        <begin position="159"/>
        <end position="215"/>
    </location>
</feature>
<evidence type="ECO:0000256" key="1">
    <source>
        <dbReference type="SAM" id="MobiDB-lite"/>
    </source>
</evidence>
<dbReference type="SUPFAM" id="SSF53098">
    <property type="entry name" value="Ribonuclease H-like"/>
    <property type="match status" value="1"/>
</dbReference>
<dbReference type="AlphaFoldDB" id="A0A6A4RQN0"/>
<reference evidence="3 4" key="1">
    <citation type="submission" date="2019-06" db="EMBL/GenBank/DDBJ databases">
        <title>Draft genomes of female and male turbot (Scophthalmus maximus).</title>
        <authorList>
            <person name="Xu H."/>
            <person name="Xu X.-W."/>
            <person name="Shao C."/>
            <person name="Chen S."/>
        </authorList>
    </citation>
    <scope>NUCLEOTIDE SEQUENCE [LARGE SCALE GENOMIC DNA]</scope>
    <source>
        <strain evidence="3">Ysfricsl-2016a</strain>
        <tissue evidence="3">Blood</tissue>
    </source>
</reference>
<gene>
    <name evidence="3" type="ORF">F2P81_021837</name>
</gene>
<dbReference type="Proteomes" id="UP000438429">
    <property type="component" value="Unassembled WGS sequence"/>
</dbReference>